<sequence length="209" mass="23603">MANDDVATPTALLGKKIAPIYEQTDVGLVMGESMDIIAKFDADPSYGQPGFFQPASGREDIKAWMKSVKDMLRLLHRPRYMKAALPEFQQRDSRDYFVKGHPVPPFDKPEWKPDDAMTMEQRWGHFKAAYEQTDALLPELNAKLAELEGMIANEWYCTDGGLSYDDIDLWARLRSVTLVRGAQFGPKTQAYLQNLSAAGDIPLYFNMAC</sequence>
<dbReference type="AlphaFoldDB" id="A0A7S3BZ49"/>
<evidence type="ECO:0000313" key="2">
    <source>
        <dbReference type="EMBL" id="CAE0149565.1"/>
    </source>
</evidence>
<evidence type="ECO:0000259" key="1">
    <source>
        <dbReference type="Pfam" id="PF04399"/>
    </source>
</evidence>
<dbReference type="Gene3D" id="1.20.1050.10">
    <property type="match status" value="1"/>
</dbReference>
<reference evidence="2" key="1">
    <citation type="submission" date="2021-01" db="EMBL/GenBank/DDBJ databases">
        <authorList>
            <person name="Corre E."/>
            <person name="Pelletier E."/>
            <person name="Niang G."/>
            <person name="Scheremetjew M."/>
            <person name="Finn R."/>
            <person name="Kale V."/>
            <person name="Holt S."/>
            <person name="Cochrane G."/>
            <person name="Meng A."/>
            <person name="Brown T."/>
            <person name="Cohen L."/>
        </authorList>
    </citation>
    <scope>NUCLEOTIDE SEQUENCE</scope>
    <source>
        <strain evidence="2">RCC927</strain>
    </source>
</reference>
<dbReference type="SUPFAM" id="SSF47616">
    <property type="entry name" value="GST C-terminal domain-like"/>
    <property type="match status" value="1"/>
</dbReference>
<dbReference type="EMBL" id="HBHY01019290">
    <property type="protein sequence ID" value="CAE0149565.1"/>
    <property type="molecule type" value="Transcribed_RNA"/>
</dbReference>
<dbReference type="InterPro" id="IPR036282">
    <property type="entry name" value="Glutathione-S-Trfase_C_sf"/>
</dbReference>
<gene>
    <name evidence="2" type="ORF">PSIN1315_LOCUS12354</name>
</gene>
<protein>
    <recommendedName>
        <fullName evidence="1">Glutaredoxin 2 C-terminal domain-containing protein</fullName>
    </recommendedName>
</protein>
<dbReference type="Pfam" id="PF04399">
    <property type="entry name" value="Glutaredoxin2_C"/>
    <property type="match status" value="1"/>
</dbReference>
<organism evidence="2">
    <name type="scientific">Prasinoderma singulare</name>
    <dbReference type="NCBI Taxonomy" id="676789"/>
    <lineage>
        <taxon>Eukaryota</taxon>
        <taxon>Viridiplantae</taxon>
        <taxon>Prasinodermophyta</taxon>
        <taxon>Prasinodermophyceae</taxon>
        <taxon>Prasinodermales</taxon>
        <taxon>Prasinodermaceae</taxon>
        <taxon>Prasinoderma</taxon>
    </lineage>
</organism>
<proteinExistence type="predicted"/>
<feature type="domain" description="Glutaredoxin 2 C-terminal" evidence="1">
    <location>
        <begin position="60"/>
        <end position="208"/>
    </location>
</feature>
<dbReference type="Gene3D" id="3.40.30.10">
    <property type="entry name" value="Glutaredoxin"/>
    <property type="match status" value="1"/>
</dbReference>
<accession>A0A7S3BZ49</accession>
<dbReference type="InterPro" id="IPR007494">
    <property type="entry name" value="Glutaredoxin2_C"/>
</dbReference>
<name>A0A7S3BZ49_9VIRI</name>